<keyword evidence="3" id="KW-1185">Reference proteome</keyword>
<feature type="transmembrane region" description="Helical" evidence="1">
    <location>
        <begin position="141"/>
        <end position="163"/>
    </location>
</feature>
<feature type="transmembrane region" description="Helical" evidence="1">
    <location>
        <begin position="200"/>
        <end position="218"/>
    </location>
</feature>
<keyword evidence="1" id="KW-0472">Membrane</keyword>
<feature type="transmembrane region" description="Helical" evidence="1">
    <location>
        <begin position="113"/>
        <end position="134"/>
    </location>
</feature>
<accession>F7AFS9</accession>
<feature type="transmembrane region" description="Helical" evidence="1">
    <location>
        <begin position="22"/>
        <end position="43"/>
    </location>
</feature>
<dbReference type="HOGENOM" id="CLU_1137681_0_0_1"/>
<dbReference type="GeneID" id="100179851"/>
<dbReference type="KEGG" id="cin:100179851"/>
<proteinExistence type="predicted"/>
<accession>A0A1W2WFC4</accession>
<name>F7AFS9_CIOIN</name>
<reference evidence="2" key="4">
    <citation type="submission" date="2025-09" db="UniProtKB">
        <authorList>
            <consortium name="Ensembl"/>
        </authorList>
    </citation>
    <scope>IDENTIFICATION</scope>
</reference>
<evidence type="ECO:0000256" key="1">
    <source>
        <dbReference type="SAM" id="Phobius"/>
    </source>
</evidence>
<dbReference type="Ensembl" id="ENSCINT00000026276.2">
    <property type="protein sequence ID" value="ENSCINP00000026030.2"/>
    <property type="gene ID" value="ENSCING00000014380.2"/>
</dbReference>
<dbReference type="Proteomes" id="UP000008144">
    <property type="component" value="Chromosome 14"/>
</dbReference>
<reference evidence="3" key="1">
    <citation type="journal article" date="2002" name="Science">
        <title>The draft genome of Ciona intestinalis: insights into chordate and vertebrate origins.</title>
        <authorList>
            <person name="Dehal P."/>
            <person name="Satou Y."/>
            <person name="Campbell R.K."/>
            <person name="Chapman J."/>
            <person name="Degnan B."/>
            <person name="De Tomaso A."/>
            <person name="Davidson B."/>
            <person name="Di Gregorio A."/>
            <person name="Gelpke M."/>
            <person name="Goodstein D.M."/>
            <person name="Harafuji N."/>
            <person name="Hastings K.E."/>
            <person name="Ho I."/>
            <person name="Hotta K."/>
            <person name="Huang W."/>
            <person name="Kawashima T."/>
            <person name="Lemaire P."/>
            <person name="Martinez D."/>
            <person name="Meinertzhagen I.A."/>
            <person name="Necula S."/>
            <person name="Nonaka M."/>
            <person name="Putnam N."/>
            <person name="Rash S."/>
            <person name="Saiga H."/>
            <person name="Satake M."/>
            <person name="Terry A."/>
            <person name="Yamada L."/>
            <person name="Wang H.G."/>
            <person name="Awazu S."/>
            <person name="Azumi K."/>
            <person name="Boore J."/>
            <person name="Branno M."/>
            <person name="Chin-Bow S."/>
            <person name="DeSantis R."/>
            <person name="Doyle S."/>
            <person name="Francino P."/>
            <person name="Keys D.N."/>
            <person name="Haga S."/>
            <person name="Hayashi H."/>
            <person name="Hino K."/>
            <person name="Imai K.S."/>
            <person name="Inaba K."/>
            <person name="Kano S."/>
            <person name="Kobayashi K."/>
            <person name="Kobayashi M."/>
            <person name="Lee B.I."/>
            <person name="Makabe K.W."/>
            <person name="Manohar C."/>
            <person name="Matassi G."/>
            <person name="Medina M."/>
            <person name="Mochizuki Y."/>
            <person name="Mount S."/>
            <person name="Morishita T."/>
            <person name="Miura S."/>
            <person name="Nakayama A."/>
            <person name="Nishizaka S."/>
            <person name="Nomoto H."/>
            <person name="Ohta F."/>
            <person name="Oishi K."/>
            <person name="Rigoutsos I."/>
            <person name="Sano M."/>
            <person name="Sasaki A."/>
            <person name="Sasakura Y."/>
            <person name="Shoguchi E."/>
            <person name="Shin-i T."/>
            <person name="Spagnuolo A."/>
            <person name="Stainier D."/>
            <person name="Suzuki M.M."/>
            <person name="Tassy O."/>
            <person name="Takatori N."/>
            <person name="Tokuoka M."/>
            <person name="Yagi K."/>
            <person name="Yoshizaki F."/>
            <person name="Wada S."/>
            <person name="Zhang C."/>
            <person name="Hyatt P.D."/>
            <person name="Larimer F."/>
            <person name="Detter C."/>
            <person name="Doggett N."/>
            <person name="Glavina T."/>
            <person name="Hawkins T."/>
            <person name="Richardson P."/>
            <person name="Lucas S."/>
            <person name="Kohara Y."/>
            <person name="Levine M."/>
            <person name="Satoh N."/>
            <person name="Rokhsar D.S."/>
        </authorList>
    </citation>
    <scope>NUCLEOTIDE SEQUENCE [LARGE SCALE GENOMIC DNA]</scope>
</reference>
<reference evidence="2" key="3">
    <citation type="submission" date="2025-08" db="UniProtKB">
        <authorList>
            <consortium name="Ensembl"/>
        </authorList>
    </citation>
    <scope>IDENTIFICATION</scope>
</reference>
<dbReference type="AlphaFoldDB" id="F7AFS9"/>
<gene>
    <name evidence="2" type="primary">LOC100179851</name>
</gene>
<keyword evidence="1" id="KW-0812">Transmembrane</keyword>
<protein>
    <submittedName>
        <fullName evidence="2">Uncharacterized LOC100179851</fullName>
    </submittedName>
</protein>
<keyword evidence="1" id="KW-1133">Transmembrane helix</keyword>
<organism evidence="2 3">
    <name type="scientific">Ciona intestinalis</name>
    <name type="common">Transparent sea squirt</name>
    <name type="synonym">Ascidia intestinalis</name>
    <dbReference type="NCBI Taxonomy" id="7719"/>
    <lineage>
        <taxon>Eukaryota</taxon>
        <taxon>Metazoa</taxon>
        <taxon>Chordata</taxon>
        <taxon>Tunicata</taxon>
        <taxon>Ascidiacea</taxon>
        <taxon>Phlebobranchia</taxon>
        <taxon>Cionidae</taxon>
        <taxon>Ciona</taxon>
    </lineage>
</organism>
<evidence type="ECO:0000313" key="2">
    <source>
        <dbReference type="Ensembl" id="ENSCINP00000026030.2"/>
    </source>
</evidence>
<dbReference type="RefSeq" id="XP_002129937.1">
    <property type="nucleotide sequence ID" value="XM_002129901.4"/>
</dbReference>
<evidence type="ECO:0000313" key="3">
    <source>
        <dbReference type="Proteomes" id="UP000008144"/>
    </source>
</evidence>
<sequence length="244" mass="27995">MSVVTFPPMFRKLQNLRIKNRGWFYVVQVLLVTSVLLIIAQILERWFSVCMPISDSKEFQLELDKNKPDVAYQSGYLCLYIGWYSQCMRNTGDPLQCTNIDIGFPSRMGLCPVVIGAIILTLLYTCCVFTYLSIFDVSYTVYTYILARTAVISLILCSIFQFLQLYLFKSLQSMNTATLDEQRHFIFKKLFAVYSPELNISFYLTLIALVFTVHAFVCGAREFHTLYLAVLSNLKGSSRSKTTV</sequence>
<reference evidence="2" key="2">
    <citation type="journal article" date="2008" name="Genome Biol.">
        <title>Improved genome assembly and evidence-based global gene model set for the chordate Ciona intestinalis: new insight into intron and operon populations.</title>
        <authorList>
            <person name="Satou Y."/>
            <person name="Mineta K."/>
            <person name="Ogasawara M."/>
            <person name="Sasakura Y."/>
            <person name="Shoguchi E."/>
            <person name="Ueno K."/>
            <person name="Yamada L."/>
            <person name="Matsumoto J."/>
            <person name="Wasserscheid J."/>
            <person name="Dewar K."/>
            <person name="Wiley G.B."/>
            <person name="Macmil S.L."/>
            <person name="Roe B.A."/>
            <person name="Zeller R.W."/>
            <person name="Hastings K.E."/>
            <person name="Lemaire P."/>
            <person name="Lindquist E."/>
            <person name="Endo T."/>
            <person name="Hotta K."/>
            <person name="Inaba K."/>
        </authorList>
    </citation>
    <scope>NUCLEOTIDE SEQUENCE [LARGE SCALE GENOMIC DNA]</scope>
    <source>
        <strain evidence="2">wild type</strain>
    </source>
</reference>
<dbReference type="EMBL" id="EAAA01001305">
    <property type="status" value="NOT_ANNOTATED_CDS"/>
    <property type="molecule type" value="Genomic_DNA"/>
</dbReference>
<dbReference type="InParanoid" id="F7AFS9"/>